<proteinExistence type="inferred from homology"/>
<dbReference type="OMA" id="YKQDGVG"/>
<accession>A0A913ZWY6</accession>
<protein>
    <recommendedName>
        <fullName evidence="4">cystathionine gamma-lyase</fullName>
        <ecNumber evidence="4">4.4.1.1</ecNumber>
    </recommendedName>
    <alternativeName>
        <fullName evidence="7">Gamma-cystathionase</fullName>
    </alternativeName>
</protein>
<dbReference type="GeneID" id="119728162"/>
<name>A0A913ZWY6_PATMI</name>
<keyword evidence="6" id="KW-0028">Amino-acid biosynthesis</keyword>
<dbReference type="PANTHER" id="PTHR11808">
    <property type="entry name" value="TRANS-SULFURATION ENZYME FAMILY MEMBER"/>
    <property type="match status" value="1"/>
</dbReference>
<dbReference type="RefSeq" id="XP_038056173.1">
    <property type="nucleotide sequence ID" value="XM_038200245.1"/>
</dbReference>
<dbReference type="PANTHER" id="PTHR11808:SF15">
    <property type="entry name" value="CYSTATHIONINE GAMMA-LYASE"/>
    <property type="match status" value="1"/>
</dbReference>
<dbReference type="GO" id="GO:0030170">
    <property type="term" value="F:pyridoxal phosphate binding"/>
    <property type="evidence" value="ECO:0007669"/>
    <property type="project" value="InterPro"/>
</dbReference>
<evidence type="ECO:0000313" key="10">
    <source>
        <dbReference type="EnsemblMetazoa" id="XP_038056173.1"/>
    </source>
</evidence>
<dbReference type="Proteomes" id="UP000887568">
    <property type="component" value="Unplaced"/>
</dbReference>
<feature type="modified residue" description="N6-(pyridoxal phosphate)lysine" evidence="8">
    <location>
        <position position="216"/>
    </location>
</feature>
<evidence type="ECO:0000256" key="1">
    <source>
        <dbReference type="ARBA" id="ARBA00001933"/>
    </source>
</evidence>
<keyword evidence="6" id="KW-0198">Cysteine biosynthesis</keyword>
<dbReference type="CDD" id="cd00614">
    <property type="entry name" value="CGS_like"/>
    <property type="match status" value="1"/>
</dbReference>
<dbReference type="OrthoDB" id="3512640at2759"/>
<dbReference type="FunFam" id="3.40.640.10:FF:000009">
    <property type="entry name" value="Cystathionine gamma-synthase homolog"/>
    <property type="match status" value="1"/>
</dbReference>
<reference evidence="10" key="1">
    <citation type="submission" date="2022-11" db="UniProtKB">
        <authorList>
            <consortium name="EnsemblMetazoa"/>
        </authorList>
    </citation>
    <scope>IDENTIFICATION</scope>
</reference>
<evidence type="ECO:0000256" key="7">
    <source>
        <dbReference type="ARBA" id="ARBA00029853"/>
    </source>
</evidence>
<evidence type="ECO:0000256" key="5">
    <source>
        <dbReference type="ARBA" id="ARBA00022898"/>
    </source>
</evidence>
<comment type="pathway">
    <text evidence="2">Amino-acid biosynthesis; L-cysteine biosynthesis; L-cysteine from L-homocysteine and L-serine: step 2/2.</text>
</comment>
<keyword evidence="5 8" id="KW-0663">Pyridoxal phosphate</keyword>
<dbReference type="InterPro" id="IPR015421">
    <property type="entry name" value="PyrdxlP-dep_Trfase_major"/>
</dbReference>
<dbReference type="CTD" id="1491"/>
<dbReference type="GO" id="GO:0019346">
    <property type="term" value="P:transsulfuration"/>
    <property type="evidence" value="ECO:0007669"/>
    <property type="project" value="InterPro"/>
</dbReference>
<comment type="cofactor">
    <cofactor evidence="1 9">
        <name>pyridoxal 5'-phosphate</name>
        <dbReference type="ChEBI" id="CHEBI:597326"/>
    </cofactor>
</comment>
<dbReference type="GO" id="GO:0005737">
    <property type="term" value="C:cytoplasm"/>
    <property type="evidence" value="ECO:0007669"/>
    <property type="project" value="TreeGrafter"/>
</dbReference>
<sequence>MMNGLDSNGENSTGTKTTFPGFATAAIHAGQDPEQWASHAVTPLICMSTTFKQSAPGELKAGFEYSRGGNPTRKALEECIAAIDGGKYGLAFGSGLAATTAICQMLKTGDSLVCMDDLYGGTNRFFNRILINGGVKIKMVDACNMALVEAAIDSSTKMIWIETPTNPTLKLVDIEAICNVAHRHDIIVVVDNTFASSYFQRPLDFGADIVLHSATKYANGHSDVVMGLISMKRDDLRDRLHFLQYASGGIPSPFDCFLVNRGLKTLHVRMRQHEKNAFAVATALEANPRVTRVTYPGLKSHPQHELAKKQMRGFSGMVTFRIKGELAQAQDFFKYIKVFTLAESLGGFESLAELPAIMTHASVPPEQRKELGIDDTLIRLSVGIEDAEDLVNDLTQALEKAVPASML</sequence>
<comment type="similarity">
    <text evidence="3 9">Belongs to the trans-sulfuration enzymes family.</text>
</comment>
<dbReference type="GO" id="GO:0004123">
    <property type="term" value="F:cystathionine gamma-lyase activity"/>
    <property type="evidence" value="ECO:0007669"/>
    <property type="project" value="TreeGrafter"/>
</dbReference>
<evidence type="ECO:0000256" key="9">
    <source>
        <dbReference type="RuleBase" id="RU362118"/>
    </source>
</evidence>
<keyword evidence="11" id="KW-1185">Reference proteome</keyword>
<organism evidence="10 11">
    <name type="scientific">Patiria miniata</name>
    <name type="common">Bat star</name>
    <name type="synonym">Asterina miniata</name>
    <dbReference type="NCBI Taxonomy" id="46514"/>
    <lineage>
        <taxon>Eukaryota</taxon>
        <taxon>Metazoa</taxon>
        <taxon>Echinodermata</taxon>
        <taxon>Eleutherozoa</taxon>
        <taxon>Asterozoa</taxon>
        <taxon>Asteroidea</taxon>
        <taxon>Valvatacea</taxon>
        <taxon>Valvatida</taxon>
        <taxon>Asterinidae</taxon>
        <taxon>Patiria</taxon>
    </lineage>
</organism>
<evidence type="ECO:0000256" key="6">
    <source>
        <dbReference type="ARBA" id="ARBA00023192"/>
    </source>
</evidence>
<dbReference type="EC" id="4.4.1.1" evidence="4"/>
<dbReference type="Gene3D" id="3.90.1150.10">
    <property type="entry name" value="Aspartate Aminotransferase, domain 1"/>
    <property type="match status" value="1"/>
</dbReference>
<evidence type="ECO:0000313" key="11">
    <source>
        <dbReference type="Proteomes" id="UP000887568"/>
    </source>
</evidence>
<dbReference type="SUPFAM" id="SSF53383">
    <property type="entry name" value="PLP-dependent transferases"/>
    <property type="match status" value="1"/>
</dbReference>
<dbReference type="AlphaFoldDB" id="A0A913ZWY6"/>
<dbReference type="Pfam" id="PF01053">
    <property type="entry name" value="Cys_Met_Meta_PP"/>
    <property type="match status" value="1"/>
</dbReference>
<dbReference type="InterPro" id="IPR000277">
    <property type="entry name" value="Cys/Met-Metab_PyrdxlP-dep_enz"/>
</dbReference>
<dbReference type="InterPro" id="IPR015424">
    <property type="entry name" value="PyrdxlP-dep_Trfase"/>
</dbReference>
<evidence type="ECO:0000256" key="2">
    <source>
        <dbReference type="ARBA" id="ARBA00005038"/>
    </source>
</evidence>
<evidence type="ECO:0000256" key="8">
    <source>
        <dbReference type="PIRSR" id="PIRSR001434-2"/>
    </source>
</evidence>
<evidence type="ECO:0000256" key="3">
    <source>
        <dbReference type="ARBA" id="ARBA00009077"/>
    </source>
</evidence>
<dbReference type="Gene3D" id="3.40.640.10">
    <property type="entry name" value="Type I PLP-dependent aspartate aminotransferase-like (Major domain)"/>
    <property type="match status" value="1"/>
</dbReference>
<evidence type="ECO:0000256" key="4">
    <source>
        <dbReference type="ARBA" id="ARBA00012085"/>
    </source>
</evidence>
<dbReference type="EnsemblMetazoa" id="XM_038200245.1">
    <property type="protein sequence ID" value="XP_038056173.1"/>
    <property type="gene ID" value="LOC119728162"/>
</dbReference>
<dbReference type="PIRSF" id="PIRSF001434">
    <property type="entry name" value="CGS"/>
    <property type="match status" value="1"/>
</dbReference>
<dbReference type="InterPro" id="IPR015422">
    <property type="entry name" value="PyrdxlP-dep_Trfase_small"/>
</dbReference>
<dbReference type="GO" id="GO:0019343">
    <property type="term" value="P:cysteine biosynthetic process via cystathionine"/>
    <property type="evidence" value="ECO:0007669"/>
    <property type="project" value="TreeGrafter"/>
</dbReference>
<dbReference type="FunFam" id="3.90.1150.10:FF:000008">
    <property type="entry name" value="Cystathionine gamma-synthase"/>
    <property type="match status" value="1"/>
</dbReference>